<dbReference type="InterPro" id="IPR055312">
    <property type="entry name" value="FBL15-like"/>
</dbReference>
<dbReference type="SUPFAM" id="SSF81383">
    <property type="entry name" value="F-box domain"/>
    <property type="match status" value="1"/>
</dbReference>
<dbReference type="AlphaFoldDB" id="A0A5J9VT01"/>
<reference evidence="2 3" key="1">
    <citation type="journal article" date="2019" name="Sci. Rep.">
        <title>A high-quality genome of Eragrostis curvula grass provides insights into Poaceae evolution and supports new strategies to enhance forage quality.</title>
        <authorList>
            <person name="Carballo J."/>
            <person name="Santos B.A.C.M."/>
            <person name="Zappacosta D."/>
            <person name="Garbus I."/>
            <person name="Selva J.P."/>
            <person name="Gallo C.A."/>
            <person name="Diaz A."/>
            <person name="Albertini E."/>
            <person name="Caccamo M."/>
            <person name="Echenique V."/>
        </authorList>
    </citation>
    <scope>NUCLEOTIDE SEQUENCE [LARGE SCALE GENOMIC DNA]</scope>
    <source>
        <strain evidence="3">cv. Victoria</strain>
        <tissue evidence="2">Leaf</tissue>
    </source>
</reference>
<organism evidence="2 3">
    <name type="scientific">Eragrostis curvula</name>
    <name type="common">weeping love grass</name>
    <dbReference type="NCBI Taxonomy" id="38414"/>
    <lineage>
        <taxon>Eukaryota</taxon>
        <taxon>Viridiplantae</taxon>
        <taxon>Streptophyta</taxon>
        <taxon>Embryophyta</taxon>
        <taxon>Tracheophyta</taxon>
        <taxon>Spermatophyta</taxon>
        <taxon>Magnoliopsida</taxon>
        <taxon>Liliopsida</taxon>
        <taxon>Poales</taxon>
        <taxon>Poaceae</taxon>
        <taxon>PACMAD clade</taxon>
        <taxon>Chloridoideae</taxon>
        <taxon>Eragrostideae</taxon>
        <taxon>Eragrostidinae</taxon>
        <taxon>Eragrostis</taxon>
    </lineage>
</organism>
<dbReference type="PANTHER" id="PTHR34709:SF44">
    <property type="entry name" value="FBD DOMAIN-CONTAINING PROTEIN"/>
    <property type="match status" value="1"/>
</dbReference>
<dbReference type="EMBL" id="RWGY01000007">
    <property type="protein sequence ID" value="TVU39279.1"/>
    <property type="molecule type" value="Genomic_DNA"/>
</dbReference>
<dbReference type="PANTHER" id="PTHR34709">
    <property type="entry name" value="OS10G0396666 PROTEIN"/>
    <property type="match status" value="1"/>
</dbReference>
<gene>
    <name evidence="2" type="ORF">EJB05_12690</name>
</gene>
<comment type="caution">
    <text evidence="2">The sequence shown here is derived from an EMBL/GenBank/DDBJ whole genome shotgun (WGS) entry which is preliminary data.</text>
</comment>
<protein>
    <recommendedName>
        <fullName evidence="1">F-box domain-containing protein</fullName>
    </recommendedName>
</protein>
<dbReference type="Proteomes" id="UP000324897">
    <property type="component" value="Chromosome 4"/>
</dbReference>
<keyword evidence="3" id="KW-1185">Reference proteome</keyword>
<evidence type="ECO:0000313" key="3">
    <source>
        <dbReference type="Proteomes" id="UP000324897"/>
    </source>
</evidence>
<evidence type="ECO:0000259" key="1">
    <source>
        <dbReference type="Pfam" id="PF00646"/>
    </source>
</evidence>
<proteinExistence type="predicted"/>
<dbReference type="InterPro" id="IPR001810">
    <property type="entry name" value="F-box_dom"/>
</dbReference>
<accession>A0A5J9VT01</accession>
<evidence type="ECO:0000313" key="2">
    <source>
        <dbReference type="EMBL" id="TVU39279.1"/>
    </source>
</evidence>
<feature type="domain" description="F-box" evidence="1">
    <location>
        <begin position="34"/>
        <end position="73"/>
    </location>
</feature>
<dbReference type="InterPro" id="IPR036047">
    <property type="entry name" value="F-box-like_dom_sf"/>
</dbReference>
<dbReference type="Gramene" id="TVU39279">
    <property type="protein sequence ID" value="TVU39279"/>
    <property type="gene ID" value="EJB05_12690"/>
</dbReference>
<dbReference type="Pfam" id="PF00646">
    <property type="entry name" value="F-box"/>
    <property type="match status" value="1"/>
</dbReference>
<feature type="non-terminal residue" evidence="2">
    <location>
        <position position="1"/>
    </location>
</feature>
<name>A0A5J9VT01_9POAL</name>
<sequence>MRLRSGRCLESRQPAGARRRCPSRRCCEDKEDRISLLPDDLLLDVLVRLRCARAAARTSLLSRRWRGLWTHLPDFTFREVVPESVHGALARVAHTDLPILDVDLPQRYKLSSACVASLLQTAVRLAPTEFSLTVHRDTNDGNTAVGIPCFHRATSIKLHVHDFYLRPPAPPPPPPRA</sequence>